<dbReference type="PANTHER" id="PTHR13647:SF4">
    <property type="entry name" value="INSULIN-LIKE PEPTIDE 1-RELATED"/>
    <property type="match status" value="1"/>
</dbReference>
<organism evidence="8 9">
    <name type="scientific">Brenthis ino</name>
    <name type="common">lesser marbled fritillary</name>
    <dbReference type="NCBI Taxonomy" id="405034"/>
    <lineage>
        <taxon>Eukaryota</taxon>
        <taxon>Metazoa</taxon>
        <taxon>Ecdysozoa</taxon>
        <taxon>Arthropoda</taxon>
        <taxon>Hexapoda</taxon>
        <taxon>Insecta</taxon>
        <taxon>Pterygota</taxon>
        <taxon>Neoptera</taxon>
        <taxon>Endopterygota</taxon>
        <taxon>Lepidoptera</taxon>
        <taxon>Glossata</taxon>
        <taxon>Ditrysia</taxon>
        <taxon>Papilionoidea</taxon>
        <taxon>Nymphalidae</taxon>
        <taxon>Heliconiinae</taxon>
        <taxon>Argynnini</taxon>
        <taxon>Brenthis</taxon>
    </lineage>
</organism>
<evidence type="ECO:0000256" key="6">
    <source>
        <dbReference type="RuleBase" id="RU000406"/>
    </source>
</evidence>
<dbReference type="SMART" id="SM00078">
    <property type="entry name" value="IlGF"/>
    <property type="match status" value="1"/>
</dbReference>
<comment type="subunit">
    <text evidence="2">Heterodimer of a B chain and an A chain linked by two disulfide bonds.</text>
</comment>
<keyword evidence="4" id="KW-0732">Signal</keyword>
<keyword evidence="9" id="KW-1185">Reference proteome</keyword>
<evidence type="ECO:0000256" key="2">
    <source>
        <dbReference type="ARBA" id="ARBA00011207"/>
    </source>
</evidence>
<comment type="similarity">
    <text evidence="1 6">Belongs to the insulin family.</text>
</comment>
<name>A0A8J9Y7E1_9NEOP</name>
<sequence>MVAACCGHIGGHVPVLYQDISPQVYCGRALARSLALLCYEGPMNEKRSEIGTMYNALLPPYYKESDEDISNESGWWVPLHKARSMSLPSRNKRLVVSECCDKPCKISELMAYC</sequence>
<evidence type="ECO:0000259" key="7">
    <source>
        <dbReference type="SMART" id="SM00078"/>
    </source>
</evidence>
<evidence type="ECO:0000313" key="9">
    <source>
        <dbReference type="Proteomes" id="UP000838878"/>
    </source>
</evidence>
<keyword evidence="6" id="KW-0964">Secreted</keyword>
<evidence type="ECO:0000256" key="1">
    <source>
        <dbReference type="ARBA" id="ARBA00009034"/>
    </source>
</evidence>
<dbReference type="GO" id="GO:0005179">
    <property type="term" value="F:hormone activity"/>
    <property type="evidence" value="ECO:0007669"/>
    <property type="project" value="InterPro"/>
</dbReference>
<protein>
    <recommendedName>
        <fullName evidence="7">Insulin-like domain-containing protein</fullName>
    </recommendedName>
</protein>
<dbReference type="InterPro" id="IPR022353">
    <property type="entry name" value="Insulin_CS"/>
</dbReference>
<dbReference type="InterPro" id="IPR022352">
    <property type="entry name" value="Ins/IGF/rlx"/>
</dbReference>
<evidence type="ECO:0000256" key="5">
    <source>
        <dbReference type="ARBA" id="ARBA00023157"/>
    </source>
</evidence>
<proteinExistence type="inferred from homology"/>
<dbReference type="InterPro" id="IPR036438">
    <property type="entry name" value="Insulin-like_sf"/>
</dbReference>
<reference evidence="8" key="1">
    <citation type="submission" date="2021-12" db="EMBL/GenBank/DDBJ databases">
        <authorList>
            <person name="Martin H S."/>
        </authorList>
    </citation>
    <scope>NUCLEOTIDE SEQUENCE</scope>
</reference>
<dbReference type="SUPFAM" id="SSF56994">
    <property type="entry name" value="Insulin-like"/>
    <property type="match status" value="1"/>
</dbReference>
<evidence type="ECO:0000256" key="3">
    <source>
        <dbReference type="ARBA" id="ARBA00022685"/>
    </source>
</evidence>
<dbReference type="Proteomes" id="UP000838878">
    <property type="component" value="Chromosome 12"/>
</dbReference>
<dbReference type="InterPro" id="IPR016179">
    <property type="entry name" value="Insulin-like"/>
</dbReference>
<keyword evidence="3" id="KW-0165">Cleavage on pair of basic residues</keyword>
<feature type="non-terminal residue" evidence="8">
    <location>
        <position position="113"/>
    </location>
</feature>
<dbReference type="OrthoDB" id="6330326at2759"/>
<dbReference type="PRINTS" id="PR00276">
    <property type="entry name" value="INSULINFAMLY"/>
</dbReference>
<dbReference type="PROSITE" id="PS00262">
    <property type="entry name" value="INSULIN"/>
    <property type="match status" value="1"/>
</dbReference>
<comment type="subcellular location">
    <subcellularLocation>
        <location evidence="6">Secreted</location>
    </subcellularLocation>
</comment>
<dbReference type="AlphaFoldDB" id="A0A8J9Y7E1"/>
<dbReference type="Pfam" id="PF00049">
    <property type="entry name" value="Insulin"/>
    <property type="match status" value="1"/>
</dbReference>
<dbReference type="EMBL" id="OV170232">
    <property type="protein sequence ID" value="CAH0717476.1"/>
    <property type="molecule type" value="Genomic_DNA"/>
</dbReference>
<feature type="domain" description="Insulin-like" evidence="7">
    <location>
        <begin position="23"/>
        <end position="113"/>
    </location>
</feature>
<dbReference type="GO" id="GO:0005576">
    <property type="term" value="C:extracellular region"/>
    <property type="evidence" value="ECO:0007669"/>
    <property type="project" value="UniProtKB-SubCell"/>
</dbReference>
<gene>
    <name evidence="8" type="ORF">BINO364_LOCUS4077</name>
</gene>
<dbReference type="PANTHER" id="PTHR13647">
    <property type="entry name" value="INSULIN-LIKE PEPTIDE 2-RELATED"/>
    <property type="match status" value="1"/>
</dbReference>
<accession>A0A8J9Y7E1</accession>
<keyword evidence="5" id="KW-1015">Disulfide bond</keyword>
<dbReference type="Gene3D" id="1.10.100.10">
    <property type="entry name" value="Insulin-like"/>
    <property type="match status" value="1"/>
</dbReference>
<evidence type="ECO:0000256" key="4">
    <source>
        <dbReference type="ARBA" id="ARBA00022729"/>
    </source>
</evidence>
<evidence type="ECO:0000313" key="8">
    <source>
        <dbReference type="EMBL" id="CAH0717476.1"/>
    </source>
</evidence>